<dbReference type="Proteomes" id="UP000007575">
    <property type="component" value="Chromosome"/>
</dbReference>
<evidence type="ECO:0000313" key="2">
    <source>
        <dbReference type="Proteomes" id="UP000007575"/>
    </source>
</evidence>
<accession>H8GUN2</accession>
<keyword evidence="2" id="KW-1185">Reference proteome</keyword>
<dbReference type="PATRIC" id="fig|745776.4.peg.2864"/>
<name>H8GUN2_DEIGI</name>
<protein>
    <submittedName>
        <fullName evidence="1">Uncharacterized protein</fullName>
    </submittedName>
</protein>
<dbReference type="KEGG" id="dgo:DGo_CA2788"/>
<proteinExistence type="predicted"/>
<sequence length="164" mass="18370">MLSEDDRRRIEAEEVQAAQAEAGRAAALRREQLAGAYRREVREALRPRPWWWPARWAFLFVPLGVAAGLWLRPQVPPADDALGGVRTSALVEQCSEEVARLTYGREADLRFPGPREVGDSVQADADGKRWEGWASRPDGSRLTFACTYTAADRSVRADLLEDHP</sequence>
<gene>
    <name evidence="1" type="ordered locus">DGo_CA2788</name>
</gene>
<evidence type="ECO:0000313" key="1">
    <source>
        <dbReference type="EMBL" id="AFD26715.1"/>
    </source>
</evidence>
<dbReference type="OrthoDB" id="70179at2"/>
<reference evidence="1 2" key="1">
    <citation type="journal article" date="2012" name="PLoS ONE">
        <title>Genome sequence and transcriptome analysis of the radioresistant bacterium Deinococcus gobiensis: insights into the extreme environmental adaptations.</title>
        <authorList>
            <person name="Yuan M."/>
            <person name="Chen M."/>
            <person name="Zhang W."/>
            <person name="Lu W."/>
            <person name="Wang J."/>
            <person name="Yang M."/>
            <person name="Zhao P."/>
            <person name="Tang R."/>
            <person name="Li X."/>
            <person name="Hao Y."/>
            <person name="Zhou Z."/>
            <person name="Zhan Y."/>
            <person name="Yu H."/>
            <person name="Teng C."/>
            <person name="Yan Y."/>
            <person name="Ping S."/>
            <person name="Wang Y."/>
            <person name="Lin M."/>
        </authorList>
    </citation>
    <scope>NUCLEOTIDE SEQUENCE [LARGE SCALE GENOMIC DNA]</scope>
    <source>
        <strain evidence="1 2">I-0</strain>
    </source>
</reference>
<dbReference type="STRING" id="745776.DGo_CA2788"/>
<dbReference type="AlphaFoldDB" id="H8GUN2"/>
<dbReference type="EMBL" id="CP002191">
    <property type="protein sequence ID" value="AFD26715.1"/>
    <property type="molecule type" value="Genomic_DNA"/>
</dbReference>
<dbReference type="RefSeq" id="WP_014686195.1">
    <property type="nucleotide sequence ID" value="NC_017790.1"/>
</dbReference>
<dbReference type="HOGENOM" id="CLU_1616300_0_0_0"/>
<organism evidence="1 2">
    <name type="scientific">Deinococcus gobiensis (strain DSM 21396 / JCM 16679 / CGMCC 1.7299 / I-0)</name>
    <dbReference type="NCBI Taxonomy" id="745776"/>
    <lineage>
        <taxon>Bacteria</taxon>
        <taxon>Thermotogati</taxon>
        <taxon>Deinococcota</taxon>
        <taxon>Deinococci</taxon>
        <taxon>Deinococcales</taxon>
        <taxon>Deinococcaceae</taxon>
        <taxon>Deinococcus</taxon>
    </lineage>
</organism>